<organism evidence="2 3">
    <name type="scientific">Sphingomonas ginsenosidivorax</name>
    <dbReference type="NCBI Taxonomy" id="862135"/>
    <lineage>
        <taxon>Bacteria</taxon>
        <taxon>Pseudomonadati</taxon>
        <taxon>Pseudomonadota</taxon>
        <taxon>Alphaproteobacteria</taxon>
        <taxon>Sphingomonadales</taxon>
        <taxon>Sphingomonadaceae</taxon>
        <taxon>Sphingomonas</taxon>
    </lineage>
</organism>
<dbReference type="RefSeq" id="WP_147084349.1">
    <property type="nucleotide sequence ID" value="NZ_VOQR01000002.1"/>
</dbReference>
<proteinExistence type="predicted"/>
<gene>
    <name evidence="2" type="ORF">FSB78_18385</name>
</gene>
<evidence type="ECO:0000313" key="2">
    <source>
        <dbReference type="EMBL" id="TXC67958.1"/>
    </source>
</evidence>
<dbReference type="EMBL" id="VOQR01000002">
    <property type="protein sequence ID" value="TXC67958.1"/>
    <property type="molecule type" value="Genomic_DNA"/>
</dbReference>
<accession>A0A5C6U8I7</accession>
<reference evidence="2 3" key="1">
    <citation type="journal article" date="2013" name="Antonie Van Leeuwenhoek">
        <title>Sphingomonas ginsenosidivorax sp. nov., with the ability to transform ginsenosides.</title>
        <authorList>
            <person name="Jin X.F."/>
            <person name="Kim J.K."/>
            <person name="Liu Q.M."/>
            <person name="Kang M.S."/>
            <person name="He D."/>
            <person name="Jin F.X."/>
            <person name="Kim S.C."/>
            <person name="Im W.T."/>
        </authorList>
    </citation>
    <scope>NUCLEOTIDE SEQUENCE [LARGE SCALE GENOMIC DNA]</scope>
    <source>
        <strain evidence="2 3">KHI67</strain>
    </source>
</reference>
<keyword evidence="3" id="KW-1185">Reference proteome</keyword>
<name>A0A5C6U8I7_9SPHN</name>
<evidence type="ECO:0000256" key="1">
    <source>
        <dbReference type="SAM" id="MobiDB-lite"/>
    </source>
</evidence>
<dbReference type="Proteomes" id="UP000321250">
    <property type="component" value="Unassembled WGS sequence"/>
</dbReference>
<dbReference type="AlphaFoldDB" id="A0A5C6U8I7"/>
<feature type="region of interest" description="Disordered" evidence="1">
    <location>
        <begin position="93"/>
        <end position="112"/>
    </location>
</feature>
<protein>
    <submittedName>
        <fullName evidence="2">Uncharacterized protein</fullName>
    </submittedName>
</protein>
<evidence type="ECO:0000313" key="3">
    <source>
        <dbReference type="Proteomes" id="UP000321250"/>
    </source>
</evidence>
<comment type="caution">
    <text evidence="2">The sequence shown here is derived from an EMBL/GenBank/DDBJ whole genome shotgun (WGS) entry which is preliminary data.</text>
</comment>
<sequence length="112" mass="12051">MQNLFGVKPQPPMEQLWLDTLLQVLKPSAQRGIRRFTMADVQRLMAEPLDHVPHHVRAPGFAAATGWMTAKGFWLERADGSFVLTPAGVDALGVSGSDEEAASETPPSAPGS</sequence>